<evidence type="ECO:0000256" key="1">
    <source>
        <dbReference type="SAM" id="SignalP"/>
    </source>
</evidence>
<dbReference type="Proteomes" id="UP000533905">
    <property type="component" value="Unassembled WGS sequence"/>
</dbReference>
<feature type="signal peptide" evidence="1">
    <location>
        <begin position="1"/>
        <end position="28"/>
    </location>
</feature>
<reference evidence="2 3" key="1">
    <citation type="submission" date="2020-04" db="EMBL/GenBank/DDBJ databases">
        <title>Massilia sp. nov., a cold adapted bacteria isolated from Arctic soil.</title>
        <authorList>
            <person name="Son J."/>
            <person name="Ka J.-O."/>
        </authorList>
    </citation>
    <scope>NUCLEOTIDE SEQUENCE [LARGE SCALE GENOMIC DNA]</scope>
    <source>
        <strain evidence="2 3">ML15P13</strain>
    </source>
</reference>
<comment type="caution">
    <text evidence="2">The sequence shown here is derived from an EMBL/GenBank/DDBJ whole genome shotgun (WGS) entry which is preliminary data.</text>
</comment>
<keyword evidence="1" id="KW-0732">Signal</keyword>
<gene>
    <name evidence="2" type="ORF">HGB41_01570</name>
</gene>
<proteinExistence type="predicted"/>
<name>A0A7Y2JVI7_9BURK</name>
<protein>
    <submittedName>
        <fullName evidence="2">Uncharacterized protein</fullName>
    </submittedName>
</protein>
<evidence type="ECO:0000313" key="2">
    <source>
        <dbReference type="EMBL" id="NNG21696.1"/>
    </source>
</evidence>
<evidence type="ECO:0000313" key="3">
    <source>
        <dbReference type="Proteomes" id="UP000533905"/>
    </source>
</evidence>
<keyword evidence="3" id="KW-1185">Reference proteome</keyword>
<dbReference type="AlphaFoldDB" id="A0A7Y2JVI7"/>
<dbReference type="EMBL" id="JABAIV010000001">
    <property type="protein sequence ID" value="NNG21696.1"/>
    <property type="molecule type" value="Genomic_DNA"/>
</dbReference>
<feature type="chain" id="PRO_5030997097" evidence="1">
    <location>
        <begin position="29"/>
        <end position="185"/>
    </location>
</feature>
<organism evidence="2 3">
    <name type="scientific">Telluria aromaticivorans</name>
    <dbReference type="NCBI Taxonomy" id="2725995"/>
    <lineage>
        <taxon>Bacteria</taxon>
        <taxon>Pseudomonadati</taxon>
        <taxon>Pseudomonadota</taxon>
        <taxon>Betaproteobacteria</taxon>
        <taxon>Burkholderiales</taxon>
        <taxon>Oxalobacteraceae</taxon>
        <taxon>Telluria group</taxon>
        <taxon>Telluria</taxon>
    </lineage>
</organism>
<sequence length="185" mass="19824">MSAPAKADTNFPGAACLLCLAAASVANSSLTTHTQALPVDDLLRLKADVAETLRKKGQVVTVIDQPVKLGDLPKLDAAPNKSRIDFSSLRSKYGIDKLLVIDIDELGMTRSYASYIPTGDPQGVVNGVGYLVNLADNSYEWYLPLRQVKSAAGKWDEAPSFPGLTNAYFQAVEGTRDAVLQPLAE</sequence>
<accession>A0A7Y2JVI7</accession>